<dbReference type="GO" id="GO:0005096">
    <property type="term" value="F:GTPase activator activity"/>
    <property type="evidence" value="ECO:0007669"/>
    <property type="project" value="UniProtKB-KW"/>
</dbReference>
<dbReference type="InterPro" id="IPR027267">
    <property type="entry name" value="AH/BAR_dom_sf"/>
</dbReference>
<dbReference type="Gene3D" id="1.20.1270.60">
    <property type="entry name" value="Arfaptin homology (AH) domain/BAR domain"/>
    <property type="match status" value="1"/>
</dbReference>
<keyword evidence="4" id="KW-0862">Zinc</keyword>
<dbReference type="FunFam" id="1.10.555.10:FF:000016">
    <property type="entry name" value="Rho GTPase activating protein 29"/>
    <property type="match status" value="1"/>
</dbReference>
<dbReference type="Pfam" id="PF00620">
    <property type="entry name" value="RhoGAP"/>
    <property type="match status" value="1"/>
</dbReference>
<keyword evidence="3" id="KW-0863">Zinc-finger</keyword>
<dbReference type="Proteomes" id="UP000472260">
    <property type="component" value="Unassembled WGS sequence"/>
</dbReference>
<dbReference type="InterPro" id="IPR000198">
    <property type="entry name" value="RhoGAP_dom"/>
</dbReference>
<dbReference type="InterPro" id="IPR001060">
    <property type="entry name" value="FCH_dom"/>
</dbReference>
<dbReference type="Pfam" id="PF24235">
    <property type="entry name" value="RHG29_45_N"/>
    <property type="match status" value="1"/>
</dbReference>
<evidence type="ECO:0000256" key="6">
    <source>
        <dbReference type="PROSITE-ProRule" id="PRU01077"/>
    </source>
</evidence>
<evidence type="ECO:0000256" key="5">
    <source>
        <dbReference type="ARBA" id="ARBA00023054"/>
    </source>
</evidence>
<evidence type="ECO:0000256" key="8">
    <source>
        <dbReference type="SAM" id="MobiDB-lite"/>
    </source>
</evidence>
<evidence type="ECO:0000313" key="13">
    <source>
        <dbReference type="Proteomes" id="UP000472260"/>
    </source>
</evidence>
<dbReference type="PROSITE" id="PS50238">
    <property type="entry name" value="RHOGAP"/>
    <property type="match status" value="1"/>
</dbReference>
<dbReference type="GO" id="GO:0007165">
    <property type="term" value="P:signal transduction"/>
    <property type="evidence" value="ECO:0007669"/>
    <property type="project" value="InterPro"/>
</dbReference>
<feature type="region of interest" description="Disordered" evidence="8">
    <location>
        <begin position="533"/>
        <end position="610"/>
    </location>
</feature>
<dbReference type="GO" id="GO:0008270">
    <property type="term" value="F:zinc ion binding"/>
    <property type="evidence" value="ECO:0007669"/>
    <property type="project" value="UniProtKB-KW"/>
</dbReference>
<dbReference type="Pfam" id="PF00130">
    <property type="entry name" value="C1_1"/>
    <property type="match status" value="1"/>
</dbReference>
<reference evidence="12" key="1">
    <citation type="submission" date="2025-08" db="UniProtKB">
        <authorList>
            <consortium name="Ensembl"/>
        </authorList>
    </citation>
    <scope>IDENTIFICATION</scope>
</reference>
<evidence type="ECO:0000256" key="3">
    <source>
        <dbReference type="ARBA" id="ARBA00022771"/>
    </source>
</evidence>
<evidence type="ECO:0000313" key="12">
    <source>
        <dbReference type="Ensembl" id="ENSSANP00000081619.1"/>
    </source>
</evidence>
<sequence>NRTALPCLSILQEYSSNDTIDGPCTLAPPDSGPLSCPGTPSSHSKLAVCSSPVGTLKQPSGLSRHASAAGFAFQTSGTWGFHKGYVRAALTYGHAAESAETSVIEVEDIPSLLRDVARFAEAVEKLKAMVLGEVKEEPRSSQAVHECLGEVLRVLRQVISTYPLLNTVETLTAAGTLISKVKGQSNYHLQKSKLLMGEIDSTTLLSLPPTEKSRVSVSVSPQEVDILLQRSEGGVDSALNYAKSIAKYMKDIISYVDKRIALENEFSKGLQRLYQSCKQNIIQEHMPLLSIFSLALEQDSEQSCGLQQATNNIYTHSFLQPMTQRRQEHEKKRRDIKEQWQRAKRKLADAESNLRKARHLYVSRCEEYERARTVANKVEEEQSGTGSGSTTKALDKKRRLEEEARNKAEEAEATYRTCIADATTQQQELEDMKVNVLKQIQELIRQTDQILRACTISYYQTMHVQTAALPVHFQTLCESCKLYDPCQQYAAHVKNLQLRTELSVQYQFEPYSASSHQHVRTRNNSLCNDQRQNSFEASPTAEETGFGEGTVVKQRRGQAHKSWPSTLSDTDSVGPGSGLGSPTSSTGDISKPSRPVSAATLSSNEDLEERDGAMTPFEQSINGIEPESVAPTGPFRNVGLSKAAKTHRLRKLRTPSKCRECDSYVYFQGAECEECFLACHKKCLESLAIQCGHKKLQGRLQLFGRDFSQVLQGDVEGIPFIIKKCITETERRALKMKGIYRVNGVKTRVEKLCQAFENGKELVELSQASPYDISNVLKLYLRQLPEPIMPFRMYNDLMGLAKESLNSEAGEGVKSPELVDRGSETEPEVLVLVEKLRELLKRLPPANIATLKYIIRHLRRVSELEQDNKMSASNLGIVFGPTLMRPKPTGATVSLSSLVDYPHQARIVEALIVFQQDIFISVSSPGQSQVLYVCSSRSSGRSVGSSGSQERSLDSDSDVEDLGRGSRPQRPPLVSQESETSTEEDQMSPGVSLDLSGLVPETIPEQTDGTDPQETSAEQVSDQ</sequence>
<dbReference type="InterPro" id="IPR054713">
    <property type="entry name" value="GMIP/FCHO2-like_FCH"/>
</dbReference>
<dbReference type="GO" id="GO:0005829">
    <property type="term" value="C:cytosol"/>
    <property type="evidence" value="ECO:0007669"/>
    <property type="project" value="UniProtKB-ARBA"/>
</dbReference>
<feature type="domain" description="Phorbol-ester/DAG-type" evidence="9">
    <location>
        <begin position="646"/>
        <end position="691"/>
    </location>
</feature>
<dbReference type="PROSITE" id="PS50081">
    <property type="entry name" value="ZF_DAG_PE_2"/>
    <property type="match status" value="1"/>
</dbReference>
<protein>
    <submittedName>
        <fullName evidence="12">Minor histocompatibility protein HA-1-like</fullName>
    </submittedName>
</protein>
<gene>
    <name evidence="12" type="primary">LOC107660383</name>
</gene>
<feature type="region of interest" description="Disordered" evidence="8">
    <location>
        <begin position="376"/>
        <end position="408"/>
    </location>
</feature>
<accession>A0A671REA3</accession>
<dbReference type="GO" id="GO:0051056">
    <property type="term" value="P:regulation of small GTPase mediated signal transduction"/>
    <property type="evidence" value="ECO:0007669"/>
    <property type="project" value="UniProtKB-ARBA"/>
</dbReference>
<dbReference type="SMART" id="SM00109">
    <property type="entry name" value="C1"/>
    <property type="match status" value="1"/>
</dbReference>
<keyword evidence="5 6" id="KW-0175">Coiled coil</keyword>
<dbReference type="InterPro" id="IPR051025">
    <property type="entry name" value="RhoGAP"/>
</dbReference>
<feature type="compositionally biased region" description="Low complexity" evidence="8">
    <location>
        <begin position="937"/>
        <end position="950"/>
    </location>
</feature>
<organism evidence="12 13">
    <name type="scientific">Sinocyclocheilus anshuiensis</name>
    <dbReference type="NCBI Taxonomy" id="1608454"/>
    <lineage>
        <taxon>Eukaryota</taxon>
        <taxon>Metazoa</taxon>
        <taxon>Chordata</taxon>
        <taxon>Craniata</taxon>
        <taxon>Vertebrata</taxon>
        <taxon>Euteleostomi</taxon>
        <taxon>Actinopterygii</taxon>
        <taxon>Neopterygii</taxon>
        <taxon>Teleostei</taxon>
        <taxon>Ostariophysi</taxon>
        <taxon>Cypriniformes</taxon>
        <taxon>Cyprinidae</taxon>
        <taxon>Cyprininae</taxon>
        <taxon>Sinocyclocheilus</taxon>
    </lineage>
</organism>
<feature type="region of interest" description="Disordered" evidence="8">
    <location>
        <begin position="937"/>
        <end position="1023"/>
    </location>
</feature>
<dbReference type="InterPro" id="IPR031160">
    <property type="entry name" value="F_BAR_dom"/>
</dbReference>
<keyword evidence="2" id="KW-0479">Metal-binding</keyword>
<evidence type="ECO:0000256" key="1">
    <source>
        <dbReference type="ARBA" id="ARBA00022468"/>
    </source>
</evidence>
<feature type="coiled-coil region" evidence="7">
    <location>
        <begin position="326"/>
        <end position="360"/>
    </location>
</feature>
<keyword evidence="13" id="KW-1185">Reference proteome</keyword>
<dbReference type="InterPro" id="IPR008936">
    <property type="entry name" value="Rho_GTPase_activation_prot"/>
</dbReference>
<dbReference type="PROSITE" id="PS00479">
    <property type="entry name" value="ZF_DAG_PE_1"/>
    <property type="match status" value="1"/>
</dbReference>
<keyword evidence="1" id="KW-0343">GTPase activation</keyword>
<dbReference type="PANTHER" id="PTHR15228:SF18">
    <property type="entry name" value="RHO GTPASE-ACTIVATING PROTEIN 45"/>
    <property type="match status" value="1"/>
</dbReference>
<evidence type="ECO:0000259" key="11">
    <source>
        <dbReference type="PROSITE" id="PS51741"/>
    </source>
</evidence>
<feature type="domain" description="F-BAR" evidence="11">
    <location>
        <begin position="222"/>
        <end position="488"/>
    </location>
</feature>
<dbReference type="SMART" id="SM00055">
    <property type="entry name" value="FCH"/>
    <property type="match status" value="1"/>
</dbReference>
<name>A0A671REA3_9TELE</name>
<feature type="domain" description="Rho-GAP" evidence="10">
    <location>
        <begin position="705"/>
        <end position="919"/>
    </location>
</feature>
<dbReference type="SMART" id="SM00324">
    <property type="entry name" value="RhoGAP"/>
    <property type="match status" value="1"/>
</dbReference>
<dbReference type="Pfam" id="PF22699">
    <property type="entry name" value="GMIP-like_FCH"/>
    <property type="match status" value="1"/>
</dbReference>
<reference evidence="12" key="2">
    <citation type="submission" date="2025-09" db="UniProtKB">
        <authorList>
            <consortium name="Ensembl"/>
        </authorList>
    </citation>
    <scope>IDENTIFICATION</scope>
</reference>
<dbReference type="Gene3D" id="1.10.555.10">
    <property type="entry name" value="Rho GTPase activation protein"/>
    <property type="match status" value="1"/>
</dbReference>
<dbReference type="PROSITE" id="PS51741">
    <property type="entry name" value="F_BAR"/>
    <property type="match status" value="1"/>
</dbReference>
<dbReference type="InterPro" id="IPR057028">
    <property type="entry name" value="RHG29_45_N"/>
</dbReference>
<dbReference type="PANTHER" id="PTHR15228">
    <property type="entry name" value="SPERMATHECAL PHYSIOLOGY VARIANT"/>
    <property type="match status" value="1"/>
</dbReference>
<dbReference type="InterPro" id="IPR002219">
    <property type="entry name" value="PKC_DAG/PE"/>
</dbReference>
<feature type="compositionally biased region" description="Basic and acidic residues" evidence="8">
    <location>
        <begin position="398"/>
        <end position="408"/>
    </location>
</feature>
<evidence type="ECO:0000259" key="10">
    <source>
        <dbReference type="PROSITE" id="PS50238"/>
    </source>
</evidence>
<dbReference type="CDD" id="cd20816">
    <property type="entry name" value="C1_GMIP-like"/>
    <property type="match status" value="1"/>
</dbReference>
<feature type="compositionally biased region" description="Polar residues" evidence="8">
    <location>
        <begin position="1004"/>
        <end position="1023"/>
    </location>
</feature>
<dbReference type="AlphaFoldDB" id="A0A671REA3"/>
<dbReference type="SUPFAM" id="SSF48350">
    <property type="entry name" value="GTPase activation domain, GAP"/>
    <property type="match status" value="1"/>
</dbReference>
<evidence type="ECO:0000259" key="9">
    <source>
        <dbReference type="PROSITE" id="PS50081"/>
    </source>
</evidence>
<evidence type="ECO:0000256" key="7">
    <source>
        <dbReference type="SAM" id="Coils"/>
    </source>
</evidence>
<proteinExistence type="predicted"/>
<dbReference type="Ensembl" id="ENSSANT00000086729.1">
    <property type="protein sequence ID" value="ENSSANP00000081619.1"/>
    <property type="gene ID" value="ENSSANG00000040538.1"/>
</dbReference>
<dbReference type="SUPFAM" id="SSF103657">
    <property type="entry name" value="BAR/IMD domain-like"/>
    <property type="match status" value="1"/>
</dbReference>
<evidence type="ECO:0000256" key="2">
    <source>
        <dbReference type="ARBA" id="ARBA00022723"/>
    </source>
</evidence>
<dbReference type="InterPro" id="IPR046349">
    <property type="entry name" value="C1-like_sf"/>
</dbReference>
<evidence type="ECO:0000256" key="4">
    <source>
        <dbReference type="ARBA" id="ARBA00022833"/>
    </source>
</evidence>
<dbReference type="SUPFAM" id="SSF57889">
    <property type="entry name" value="Cysteine-rich domain"/>
    <property type="match status" value="1"/>
</dbReference>
<dbReference type="GO" id="GO:0016020">
    <property type="term" value="C:membrane"/>
    <property type="evidence" value="ECO:0007669"/>
    <property type="project" value="TreeGrafter"/>
</dbReference>